<keyword evidence="3" id="KW-1185">Reference proteome</keyword>
<dbReference type="AlphaFoldDB" id="A0A8H4QKI8"/>
<evidence type="ECO:0000313" key="2">
    <source>
        <dbReference type="EMBL" id="KAF4612579.1"/>
    </source>
</evidence>
<dbReference type="GO" id="GO:0046983">
    <property type="term" value="F:protein dimerization activity"/>
    <property type="evidence" value="ECO:0007669"/>
    <property type="project" value="InterPro"/>
</dbReference>
<dbReference type="SUPFAM" id="SSF53098">
    <property type="entry name" value="Ribonuclease H-like"/>
    <property type="match status" value="1"/>
</dbReference>
<comment type="caution">
    <text evidence="2">The sequence shown here is derived from an EMBL/GenBank/DDBJ whole genome shotgun (WGS) entry which is preliminary data.</text>
</comment>
<feature type="domain" description="HAT C-terminal dimerisation" evidence="1">
    <location>
        <begin position="43"/>
        <end position="84"/>
    </location>
</feature>
<sequence>MEIASNTPVTSTSDKTLSRHATNIFNDLPECAPLTATAAIGDELKNYLNSKIEDALDPLKWWHQRRGEYPRLSRMALNYLSIPGACTQLPSESMVLRTLKESGKHRHLRNQCPADELSGLPGPSALRPGHVQFPNVLNVFLNPLGVQVSLTALVPDAEIDVTRTLLSSSHNAIPPLTSPLILQADLSLLSFTTFHTKLHVAFALSALQGI</sequence>
<proteinExistence type="predicted"/>
<dbReference type="InterPro" id="IPR012337">
    <property type="entry name" value="RNaseH-like_sf"/>
</dbReference>
<protein>
    <recommendedName>
        <fullName evidence="1">HAT C-terminal dimerisation domain-containing protein</fullName>
    </recommendedName>
</protein>
<evidence type="ECO:0000259" key="1">
    <source>
        <dbReference type="Pfam" id="PF05699"/>
    </source>
</evidence>
<gene>
    <name evidence="2" type="ORF">D9613_012726</name>
</gene>
<dbReference type="Proteomes" id="UP000521872">
    <property type="component" value="Unassembled WGS sequence"/>
</dbReference>
<accession>A0A8H4QKI8</accession>
<dbReference type="InterPro" id="IPR008906">
    <property type="entry name" value="HATC_C_dom"/>
</dbReference>
<dbReference type="EMBL" id="JAACJL010000048">
    <property type="protein sequence ID" value="KAF4612579.1"/>
    <property type="molecule type" value="Genomic_DNA"/>
</dbReference>
<name>A0A8H4QKI8_9AGAR</name>
<organism evidence="2 3">
    <name type="scientific">Agrocybe pediades</name>
    <dbReference type="NCBI Taxonomy" id="84607"/>
    <lineage>
        <taxon>Eukaryota</taxon>
        <taxon>Fungi</taxon>
        <taxon>Dikarya</taxon>
        <taxon>Basidiomycota</taxon>
        <taxon>Agaricomycotina</taxon>
        <taxon>Agaricomycetes</taxon>
        <taxon>Agaricomycetidae</taxon>
        <taxon>Agaricales</taxon>
        <taxon>Agaricineae</taxon>
        <taxon>Strophariaceae</taxon>
        <taxon>Agrocybe</taxon>
    </lineage>
</organism>
<dbReference type="Pfam" id="PF05699">
    <property type="entry name" value="Dimer_Tnp_hAT"/>
    <property type="match status" value="1"/>
</dbReference>
<evidence type="ECO:0000313" key="3">
    <source>
        <dbReference type="Proteomes" id="UP000521872"/>
    </source>
</evidence>
<reference evidence="2 3" key="1">
    <citation type="submission" date="2019-12" db="EMBL/GenBank/DDBJ databases">
        <authorList>
            <person name="Floudas D."/>
            <person name="Bentzer J."/>
            <person name="Ahren D."/>
            <person name="Johansson T."/>
            <person name="Persson P."/>
            <person name="Tunlid A."/>
        </authorList>
    </citation>
    <scope>NUCLEOTIDE SEQUENCE [LARGE SCALE GENOMIC DNA]</scope>
    <source>
        <strain evidence="2 3">CBS 102.39</strain>
    </source>
</reference>